<dbReference type="CDD" id="cd00637">
    <property type="entry name" value="7tm_classA_rhodopsin-like"/>
    <property type="match status" value="1"/>
</dbReference>
<feature type="transmembrane region" description="Helical" evidence="9">
    <location>
        <begin position="300"/>
        <end position="324"/>
    </location>
</feature>
<dbReference type="Gene3D" id="1.20.1070.10">
    <property type="entry name" value="Rhodopsin 7-helix transmembrane proteins"/>
    <property type="match status" value="1"/>
</dbReference>
<keyword evidence="4 8" id="KW-0297">G-protein coupled receptor</keyword>
<dbReference type="PANTHER" id="PTHR24243">
    <property type="entry name" value="G-PROTEIN COUPLED RECEPTOR"/>
    <property type="match status" value="1"/>
</dbReference>
<evidence type="ECO:0000256" key="1">
    <source>
        <dbReference type="ARBA" id="ARBA00004141"/>
    </source>
</evidence>
<dbReference type="Pfam" id="PF00001">
    <property type="entry name" value="7tm_1"/>
    <property type="match status" value="1"/>
</dbReference>
<keyword evidence="7 8" id="KW-0807">Transducer</keyword>
<comment type="subcellular location">
    <subcellularLocation>
        <location evidence="1">Membrane</location>
        <topology evidence="1">Multi-pass membrane protein</topology>
    </subcellularLocation>
</comment>
<evidence type="ECO:0000313" key="12">
    <source>
        <dbReference type="RefSeq" id="XP_013389357.1"/>
    </source>
</evidence>
<evidence type="ECO:0000259" key="10">
    <source>
        <dbReference type="PROSITE" id="PS50262"/>
    </source>
</evidence>
<dbReference type="GO" id="GO:0004930">
    <property type="term" value="F:G protein-coupled receptor activity"/>
    <property type="evidence" value="ECO:0007669"/>
    <property type="project" value="UniProtKB-KW"/>
</dbReference>
<evidence type="ECO:0000256" key="2">
    <source>
        <dbReference type="ARBA" id="ARBA00022692"/>
    </source>
</evidence>
<dbReference type="KEGG" id="lak:106158062"/>
<keyword evidence="5 9" id="KW-0472">Membrane</keyword>
<evidence type="ECO:0000256" key="3">
    <source>
        <dbReference type="ARBA" id="ARBA00022989"/>
    </source>
</evidence>
<proteinExistence type="inferred from homology"/>
<dbReference type="GO" id="GO:0005886">
    <property type="term" value="C:plasma membrane"/>
    <property type="evidence" value="ECO:0007669"/>
    <property type="project" value="TreeGrafter"/>
</dbReference>
<evidence type="ECO:0000256" key="5">
    <source>
        <dbReference type="ARBA" id="ARBA00023136"/>
    </source>
</evidence>
<sequence>MLEMTDSNCTSAVNWTDDLTVLNNLTAGPRDGPASKEIVVVLSFLWFFIVSVGVTGNFMVIYVVLSNYQMRSSATNLFITNLAIADLLIMLLGVPDIVMFMLNQGWLLDEVLCKLQRGLLVTSLTASILTLLAVCVERYVAIVHPIQAHIVCSRSRVCVAIGVIWTLACAFGVPILLYNQVVGPNPYVKFCRGVYPSLLLKSIFKYAEFGFLFLVPMIAQLVLYTIIGKRLFLNSATLHHKPVSTRDGSEKPNTHVAVKARRGVVKMLIACVIVYFICYSPIQVLLFYNTFASVPFHFTWSFRVFVISMGYINSAVNPILYSIFSQKFRRRLKALVCCLRLLNPRKSTCRPRDQSSRRTSRTSRYSLKTLHTSAEAPVLVTGNV</sequence>
<dbReference type="PROSITE" id="PS00237">
    <property type="entry name" value="G_PROTEIN_RECEP_F1_1"/>
    <property type="match status" value="1"/>
</dbReference>
<feature type="transmembrane region" description="Helical" evidence="9">
    <location>
        <begin position="267"/>
        <end position="288"/>
    </location>
</feature>
<comment type="similarity">
    <text evidence="8">Belongs to the G-protein coupled receptor 1 family.</text>
</comment>
<evidence type="ECO:0000256" key="8">
    <source>
        <dbReference type="RuleBase" id="RU000688"/>
    </source>
</evidence>
<dbReference type="AlphaFoldDB" id="A0A1S3HTJ4"/>
<dbReference type="PROSITE" id="PS50262">
    <property type="entry name" value="G_PROTEIN_RECEP_F1_2"/>
    <property type="match status" value="1"/>
</dbReference>
<dbReference type="InterPro" id="IPR017452">
    <property type="entry name" value="GPCR_Rhodpsn_7TM"/>
</dbReference>
<dbReference type="PANTHER" id="PTHR24243:SF224">
    <property type="entry name" value="G-PROTEIN COUPLED RECEPTOR 19-RELATED"/>
    <property type="match status" value="1"/>
</dbReference>
<dbReference type="Proteomes" id="UP000085678">
    <property type="component" value="Unplaced"/>
</dbReference>
<dbReference type="InterPro" id="IPR000276">
    <property type="entry name" value="GPCR_Rhodpsn"/>
</dbReference>
<keyword evidence="2 8" id="KW-0812">Transmembrane</keyword>
<keyword evidence="11" id="KW-1185">Reference proteome</keyword>
<protein>
    <submittedName>
        <fullName evidence="12">Neuropeptide receptor 15</fullName>
    </submittedName>
</protein>
<feature type="transmembrane region" description="Helical" evidence="9">
    <location>
        <begin position="118"/>
        <end position="136"/>
    </location>
</feature>
<feature type="transmembrane region" description="Helical" evidence="9">
    <location>
        <begin position="77"/>
        <end position="98"/>
    </location>
</feature>
<feature type="transmembrane region" description="Helical" evidence="9">
    <location>
        <begin position="38"/>
        <end position="65"/>
    </location>
</feature>
<dbReference type="GeneID" id="106158062"/>
<organism evidence="11 12">
    <name type="scientific">Lingula anatina</name>
    <name type="common">Brachiopod</name>
    <name type="synonym">Lingula unguis</name>
    <dbReference type="NCBI Taxonomy" id="7574"/>
    <lineage>
        <taxon>Eukaryota</taxon>
        <taxon>Metazoa</taxon>
        <taxon>Spiralia</taxon>
        <taxon>Lophotrochozoa</taxon>
        <taxon>Brachiopoda</taxon>
        <taxon>Linguliformea</taxon>
        <taxon>Lingulata</taxon>
        <taxon>Lingulida</taxon>
        <taxon>Linguloidea</taxon>
        <taxon>Lingulidae</taxon>
        <taxon>Lingula</taxon>
    </lineage>
</organism>
<dbReference type="PRINTS" id="PR00237">
    <property type="entry name" value="GPCRRHODOPSN"/>
</dbReference>
<evidence type="ECO:0000256" key="6">
    <source>
        <dbReference type="ARBA" id="ARBA00023170"/>
    </source>
</evidence>
<accession>A0A1S3HTJ4</accession>
<feature type="transmembrane region" description="Helical" evidence="9">
    <location>
        <begin position="206"/>
        <end position="227"/>
    </location>
</feature>
<feature type="transmembrane region" description="Helical" evidence="9">
    <location>
        <begin position="157"/>
        <end position="178"/>
    </location>
</feature>
<evidence type="ECO:0000313" key="11">
    <source>
        <dbReference type="Proteomes" id="UP000085678"/>
    </source>
</evidence>
<dbReference type="SUPFAM" id="SSF81321">
    <property type="entry name" value="Family A G protein-coupled receptor-like"/>
    <property type="match status" value="1"/>
</dbReference>
<name>A0A1S3HTJ4_LINAN</name>
<dbReference type="RefSeq" id="XP_013389357.1">
    <property type="nucleotide sequence ID" value="XM_013533903.1"/>
</dbReference>
<dbReference type="InParanoid" id="A0A1S3HTJ4"/>
<reference evidence="12" key="1">
    <citation type="submission" date="2025-08" db="UniProtKB">
        <authorList>
            <consortium name="RefSeq"/>
        </authorList>
    </citation>
    <scope>IDENTIFICATION</scope>
    <source>
        <tissue evidence="12">Gonads</tissue>
    </source>
</reference>
<dbReference type="OMA" id="FEETWTY"/>
<dbReference type="OrthoDB" id="10037617at2759"/>
<keyword evidence="3 9" id="KW-1133">Transmembrane helix</keyword>
<keyword evidence="6 8" id="KW-0675">Receptor</keyword>
<evidence type="ECO:0000256" key="4">
    <source>
        <dbReference type="ARBA" id="ARBA00023040"/>
    </source>
</evidence>
<feature type="domain" description="G-protein coupled receptors family 1 profile" evidence="10">
    <location>
        <begin position="56"/>
        <end position="321"/>
    </location>
</feature>
<gene>
    <name evidence="12" type="primary">LOC106158062</name>
</gene>
<evidence type="ECO:0000256" key="9">
    <source>
        <dbReference type="SAM" id="Phobius"/>
    </source>
</evidence>
<evidence type="ECO:0000256" key="7">
    <source>
        <dbReference type="ARBA" id="ARBA00023224"/>
    </source>
</evidence>